<feature type="compositionally biased region" description="Low complexity" evidence="1">
    <location>
        <begin position="59"/>
        <end position="71"/>
    </location>
</feature>
<evidence type="ECO:0000313" key="2">
    <source>
        <dbReference type="EMBL" id="CAK0795369.1"/>
    </source>
</evidence>
<sequence length="111" mass="10635">HGVAAGAWGPPLVPHGQGGGLDGGPNWGAGPRPRSGFGPMLPGQQGVGAADDHSRHFAAGRTPGAGAPAPGHLVPLPYQQIAPGVGLVASLHYHTPGVGPQGAGQAAGPCG</sequence>
<name>A0ABN9PSI9_9DINO</name>
<feature type="non-terminal residue" evidence="2">
    <location>
        <position position="1"/>
    </location>
</feature>
<reference evidence="2" key="1">
    <citation type="submission" date="2023-10" db="EMBL/GenBank/DDBJ databases">
        <authorList>
            <person name="Chen Y."/>
            <person name="Shah S."/>
            <person name="Dougan E. K."/>
            <person name="Thang M."/>
            <person name="Chan C."/>
        </authorList>
    </citation>
    <scope>NUCLEOTIDE SEQUENCE [LARGE SCALE GENOMIC DNA]</scope>
</reference>
<accession>A0ABN9PSI9</accession>
<organism evidence="2 3">
    <name type="scientific">Prorocentrum cordatum</name>
    <dbReference type="NCBI Taxonomy" id="2364126"/>
    <lineage>
        <taxon>Eukaryota</taxon>
        <taxon>Sar</taxon>
        <taxon>Alveolata</taxon>
        <taxon>Dinophyceae</taxon>
        <taxon>Prorocentrales</taxon>
        <taxon>Prorocentraceae</taxon>
        <taxon>Prorocentrum</taxon>
    </lineage>
</organism>
<gene>
    <name evidence="2" type="ORF">PCOR1329_LOCUS5059</name>
</gene>
<protein>
    <submittedName>
        <fullName evidence="2">Uncharacterized protein</fullName>
    </submittedName>
</protein>
<feature type="compositionally biased region" description="Gly residues" evidence="1">
    <location>
        <begin position="16"/>
        <end position="27"/>
    </location>
</feature>
<feature type="region of interest" description="Disordered" evidence="1">
    <location>
        <begin position="1"/>
        <end position="71"/>
    </location>
</feature>
<proteinExistence type="predicted"/>
<evidence type="ECO:0000313" key="3">
    <source>
        <dbReference type="Proteomes" id="UP001189429"/>
    </source>
</evidence>
<evidence type="ECO:0000256" key="1">
    <source>
        <dbReference type="SAM" id="MobiDB-lite"/>
    </source>
</evidence>
<dbReference type="Proteomes" id="UP001189429">
    <property type="component" value="Unassembled WGS sequence"/>
</dbReference>
<feature type="non-terminal residue" evidence="2">
    <location>
        <position position="111"/>
    </location>
</feature>
<dbReference type="EMBL" id="CAUYUJ010001325">
    <property type="protein sequence ID" value="CAK0795369.1"/>
    <property type="molecule type" value="Genomic_DNA"/>
</dbReference>
<comment type="caution">
    <text evidence="2">The sequence shown here is derived from an EMBL/GenBank/DDBJ whole genome shotgun (WGS) entry which is preliminary data.</text>
</comment>
<keyword evidence="3" id="KW-1185">Reference proteome</keyword>